<name>A0ABQ3V045_9CHLR</name>
<dbReference type="Proteomes" id="UP000654345">
    <property type="component" value="Unassembled WGS sequence"/>
</dbReference>
<comment type="caution">
    <text evidence="4">The sequence shown here is derived from an EMBL/GenBank/DDBJ whole genome shotgun (WGS) entry which is preliminary data.</text>
</comment>
<dbReference type="EMBL" id="BNJG01000002">
    <property type="protein sequence ID" value="GHO57895.1"/>
    <property type="molecule type" value="Genomic_DNA"/>
</dbReference>
<dbReference type="Gene3D" id="2.120.10.30">
    <property type="entry name" value="TolB, C-terminal domain"/>
    <property type="match status" value="1"/>
</dbReference>
<dbReference type="Pfam" id="PF08450">
    <property type="entry name" value="SGL"/>
    <property type="match status" value="1"/>
</dbReference>
<protein>
    <submittedName>
        <fullName evidence="4">Gluconolactonase</fullName>
    </submittedName>
</protein>
<evidence type="ECO:0000259" key="3">
    <source>
        <dbReference type="Pfam" id="PF08450"/>
    </source>
</evidence>
<keyword evidence="5" id="KW-1185">Reference proteome</keyword>
<dbReference type="PRINTS" id="PR01790">
    <property type="entry name" value="SMP30FAMILY"/>
</dbReference>
<dbReference type="RefSeq" id="WP_201374181.1">
    <property type="nucleotide sequence ID" value="NZ_BNJG01000002.1"/>
</dbReference>
<evidence type="ECO:0000313" key="4">
    <source>
        <dbReference type="EMBL" id="GHO57895.1"/>
    </source>
</evidence>
<sequence length="275" mass="29740">MPELQTLLTGLAFGESPRWHEDRLWFSNWGTQEIVAVDLEGKSEVMVRVPTTIPFCIDWLPDGRLLVVSGREGLLLRREADGELVTHANLSDLASIWNEIAVDGRGNVYINGGGFDAPGIIALVTLDGSVRQVADDIAFPNGMAVTPDNLTLIVAESHGNRLTAFDIDGDGSLSNRRVWAALEGAAPDGICLDAEGAVWYGDVPNKCCARVREGGEILQVIHLDRGCFACMLGGENKQTLFLMVAEWRGFENMADQARTGMVLTTHAPAPGVGWP</sequence>
<dbReference type="InterPro" id="IPR005511">
    <property type="entry name" value="SMP-30"/>
</dbReference>
<comment type="similarity">
    <text evidence="1">Belongs to the SMP-30/CGR1 family.</text>
</comment>
<dbReference type="SUPFAM" id="SSF63829">
    <property type="entry name" value="Calcium-dependent phosphotriesterase"/>
    <property type="match status" value="1"/>
</dbReference>
<dbReference type="InterPro" id="IPR051262">
    <property type="entry name" value="SMP-30/CGR1_Lactonase"/>
</dbReference>
<keyword evidence="2" id="KW-0378">Hydrolase</keyword>
<organism evidence="4 5">
    <name type="scientific">Ktedonobacter robiniae</name>
    <dbReference type="NCBI Taxonomy" id="2778365"/>
    <lineage>
        <taxon>Bacteria</taxon>
        <taxon>Bacillati</taxon>
        <taxon>Chloroflexota</taxon>
        <taxon>Ktedonobacteria</taxon>
        <taxon>Ktedonobacterales</taxon>
        <taxon>Ktedonobacteraceae</taxon>
        <taxon>Ktedonobacter</taxon>
    </lineage>
</organism>
<evidence type="ECO:0000256" key="1">
    <source>
        <dbReference type="ARBA" id="ARBA00008853"/>
    </source>
</evidence>
<dbReference type="PANTHER" id="PTHR47572">
    <property type="entry name" value="LIPOPROTEIN-RELATED"/>
    <property type="match status" value="1"/>
</dbReference>
<gene>
    <name evidence="4" type="ORF">KSB_63700</name>
</gene>
<dbReference type="InterPro" id="IPR011042">
    <property type="entry name" value="6-blade_b-propeller_TolB-like"/>
</dbReference>
<evidence type="ECO:0000313" key="5">
    <source>
        <dbReference type="Proteomes" id="UP000654345"/>
    </source>
</evidence>
<feature type="domain" description="SMP-30/Gluconolactonase/LRE-like region" evidence="3">
    <location>
        <begin position="13"/>
        <end position="245"/>
    </location>
</feature>
<accession>A0ABQ3V045</accession>
<proteinExistence type="inferred from homology"/>
<reference evidence="4 5" key="1">
    <citation type="journal article" date="2021" name="Int. J. Syst. Evol. Microbiol.">
        <title>Reticulibacter mediterranei gen. nov., sp. nov., within the new family Reticulibacteraceae fam. nov., and Ktedonospora formicarum gen. nov., sp. nov., Ktedonobacter robiniae sp. nov., Dictyobacter formicarum sp. nov. and Dictyobacter arantiisoli sp. nov., belonging to the class Ktedonobacteria.</title>
        <authorList>
            <person name="Yabe S."/>
            <person name="Zheng Y."/>
            <person name="Wang C.M."/>
            <person name="Sakai Y."/>
            <person name="Abe K."/>
            <person name="Yokota A."/>
            <person name="Donadio S."/>
            <person name="Cavaletti L."/>
            <person name="Monciardini P."/>
        </authorList>
    </citation>
    <scope>NUCLEOTIDE SEQUENCE [LARGE SCALE GENOMIC DNA]</scope>
    <source>
        <strain evidence="4 5">SOSP1-30</strain>
    </source>
</reference>
<dbReference type="PANTHER" id="PTHR47572:SF4">
    <property type="entry name" value="LACTONASE DRP35"/>
    <property type="match status" value="1"/>
</dbReference>
<dbReference type="InterPro" id="IPR013658">
    <property type="entry name" value="SGL"/>
</dbReference>
<evidence type="ECO:0000256" key="2">
    <source>
        <dbReference type="ARBA" id="ARBA00022801"/>
    </source>
</evidence>